<comment type="catalytic activity">
    <reaction evidence="2">
        <text>L-threonyl-[protein] + ATP = O-phospho-L-threonyl-[protein] + ADP + H(+)</text>
        <dbReference type="Rhea" id="RHEA:46608"/>
        <dbReference type="Rhea" id="RHEA-COMP:11060"/>
        <dbReference type="Rhea" id="RHEA-COMP:11605"/>
        <dbReference type="ChEBI" id="CHEBI:15378"/>
        <dbReference type="ChEBI" id="CHEBI:30013"/>
        <dbReference type="ChEBI" id="CHEBI:30616"/>
        <dbReference type="ChEBI" id="CHEBI:61977"/>
        <dbReference type="ChEBI" id="CHEBI:456216"/>
        <dbReference type="EC" id="2.7.11.1"/>
    </reaction>
</comment>
<name>A0A9P7ZGW7_9HYPO</name>
<reference evidence="4" key="1">
    <citation type="journal article" date="2021" name="IMA Fungus">
        <title>Genomic characterization of three marine fungi, including Emericellopsis atlantica sp. nov. with signatures of a generalist lifestyle and marine biomass degradation.</title>
        <authorList>
            <person name="Hagestad O.C."/>
            <person name="Hou L."/>
            <person name="Andersen J.H."/>
            <person name="Hansen E.H."/>
            <person name="Altermark B."/>
            <person name="Li C."/>
            <person name="Kuhnert E."/>
            <person name="Cox R.J."/>
            <person name="Crous P.W."/>
            <person name="Spatafora J.W."/>
            <person name="Lail K."/>
            <person name="Amirebrahimi M."/>
            <person name="Lipzen A."/>
            <person name="Pangilinan J."/>
            <person name="Andreopoulos W."/>
            <person name="Hayes R.D."/>
            <person name="Ng V."/>
            <person name="Grigoriev I.V."/>
            <person name="Jackson S.A."/>
            <person name="Sutton T.D.S."/>
            <person name="Dobson A.D.W."/>
            <person name="Rama T."/>
        </authorList>
    </citation>
    <scope>NUCLEOTIDE SEQUENCE</scope>
    <source>
        <strain evidence="4">TS7</strain>
    </source>
</reference>
<evidence type="ECO:0000313" key="5">
    <source>
        <dbReference type="Proteomes" id="UP000887229"/>
    </source>
</evidence>
<evidence type="ECO:0000313" key="4">
    <source>
        <dbReference type="EMBL" id="KAG9251899.1"/>
    </source>
</evidence>
<sequence length="196" mass="22934">MDRVPGFPLDAIRLAFQMRGIVKRLQSITSNLARSLVTGECRSFYLEDSFGLPPKASREQIDAFINFWANYILIGRELKKTIMEDSVCPDVKVSTHTPLVFVHHDLAPRNIILDPNGRFYPRLFEYASMHNFHSSAWDRFAIWRWKLFTFVAGGLFHKEARWLEIARWQFTRSQYARRFNVKAKDYASVASRPDTE</sequence>
<dbReference type="EC" id="2.7.11.1" evidence="1"/>
<dbReference type="GO" id="GO:0004674">
    <property type="term" value="F:protein serine/threonine kinase activity"/>
    <property type="evidence" value="ECO:0007669"/>
    <property type="project" value="UniProtKB-EC"/>
</dbReference>
<comment type="catalytic activity">
    <reaction evidence="3">
        <text>L-seryl-[protein] + ATP = O-phospho-L-seryl-[protein] + ADP + H(+)</text>
        <dbReference type="Rhea" id="RHEA:17989"/>
        <dbReference type="Rhea" id="RHEA-COMP:9863"/>
        <dbReference type="Rhea" id="RHEA-COMP:11604"/>
        <dbReference type="ChEBI" id="CHEBI:15378"/>
        <dbReference type="ChEBI" id="CHEBI:29999"/>
        <dbReference type="ChEBI" id="CHEBI:30616"/>
        <dbReference type="ChEBI" id="CHEBI:83421"/>
        <dbReference type="ChEBI" id="CHEBI:456216"/>
        <dbReference type="EC" id="2.7.11.1"/>
    </reaction>
</comment>
<comment type="caution">
    <text evidence="4">The sequence shown here is derived from an EMBL/GenBank/DDBJ whole genome shotgun (WGS) entry which is preliminary data.</text>
</comment>
<dbReference type="RefSeq" id="XP_046115823.1">
    <property type="nucleotide sequence ID" value="XM_046266920.1"/>
</dbReference>
<dbReference type="OrthoDB" id="4177236at2759"/>
<dbReference type="PROSITE" id="PS00109">
    <property type="entry name" value="PROTEIN_KINASE_TYR"/>
    <property type="match status" value="1"/>
</dbReference>
<proteinExistence type="predicted"/>
<dbReference type="Proteomes" id="UP000887229">
    <property type="component" value="Unassembled WGS sequence"/>
</dbReference>
<dbReference type="GeneID" id="70297823"/>
<dbReference type="SUPFAM" id="SSF56112">
    <property type="entry name" value="Protein kinase-like (PK-like)"/>
    <property type="match status" value="1"/>
</dbReference>
<dbReference type="EMBL" id="MU251265">
    <property type="protein sequence ID" value="KAG9251899.1"/>
    <property type="molecule type" value="Genomic_DNA"/>
</dbReference>
<dbReference type="AlphaFoldDB" id="A0A9P7ZGW7"/>
<dbReference type="InterPro" id="IPR008266">
    <property type="entry name" value="Tyr_kinase_AS"/>
</dbReference>
<protein>
    <recommendedName>
        <fullName evidence="1">non-specific serine/threonine protein kinase</fullName>
        <ecNumber evidence="1">2.7.11.1</ecNumber>
    </recommendedName>
</protein>
<evidence type="ECO:0000256" key="3">
    <source>
        <dbReference type="ARBA" id="ARBA00048679"/>
    </source>
</evidence>
<organism evidence="4 5">
    <name type="scientific">Emericellopsis atlantica</name>
    <dbReference type="NCBI Taxonomy" id="2614577"/>
    <lineage>
        <taxon>Eukaryota</taxon>
        <taxon>Fungi</taxon>
        <taxon>Dikarya</taxon>
        <taxon>Ascomycota</taxon>
        <taxon>Pezizomycotina</taxon>
        <taxon>Sordariomycetes</taxon>
        <taxon>Hypocreomycetidae</taxon>
        <taxon>Hypocreales</taxon>
        <taxon>Bionectriaceae</taxon>
        <taxon>Emericellopsis</taxon>
    </lineage>
</organism>
<evidence type="ECO:0000256" key="2">
    <source>
        <dbReference type="ARBA" id="ARBA00047899"/>
    </source>
</evidence>
<evidence type="ECO:0000256" key="1">
    <source>
        <dbReference type="ARBA" id="ARBA00012513"/>
    </source>
</evidence>
<dbReference type="InterPro" id="IPR011009">
    <property type="entry name" value="Kinase-like_dom_sf"/>
</dbReference>
<accession>A0A9P7ZGW7</accession>
<gene>
    <name evidence="4" type="ORF">F5Z01DRAFT_744648</name>
</gene>
<keyword evidence="5" id="KW-1185">Reference proteome</keyword>